<dbReference type="KEGG" id="tcm:HL41_03300"/>
<evidence type="ECO:0000256" key="3">
    <source>
        <dbReference type="ARBA" id="ARBA00018141"/>
    </source>
</evidence>
<dbReference type="RefSeq" id="WP_038061891.1">
    <property type="nucleotide sequence ID" value="NZ_CP008796.1"/>
</dbReference>
<evidence type="ECO:0000256" key="5">
    <source>
        <dbReference type="PIRNR" id="PIRNR006113"/>
    </source>
</evidence>
<dbReference type="PaxDb" id="289377-HL41_03300"/>
<protein>
    <recommendedName>
        <fullName evidence="3 5">6-carboxy-5,6,7,8-tetrahydropterin synthase</fullName>
        <ecNumber evidence="5">4.-.-.-</ecNumber>
    </recommendedName>
</protein>
<reference evidence="8 9" key="1">
    <citation type="journal article" date="2015" name="Genome Announc.">
        <title>Genome Sequence of a Sulfate-Reducing Thermophilic Bacterium, Thermodesulfobacterium commune DSM 2178T (Phylum Thermodesulfobacteria).</title>
        <authorList>
            <person name="Bhatnagar S."/>
            <person name="Badger J.H."/>
            <person name="Madupu R."/>
            <person name="Khouri H.M."/>
            <person name="O'Connor E.M."/>
            <person name="Robb F.T."/>
            <person name="Ward N.L."/>
            <person name="Eisen J.A."/>
        </authorList>
    </citation>
    <scope>NUCLEOTIDE SEQUENCE [LARGE SCALE GENOMIC DNA]</scope>
    <source>
        <strain evidence="8 9">DSM 2178</strain>
    </source>
</reference>
<dbReference type="AlphaFoldDB" id="A0A075WSP4"/>
<dbReference type="OrthoDB" id="9804698at2"/>
<dbReference type="Gene3D" id="3.30.479.10">
    <property type="entry name" value="6-pyruvoyl tetrahydropterin synthase/QueD"/>
    <property type="match status" value="1"/>
</dbReference>
<dbReference type="HOGENOM" id="CLU_111016_6_3_0"/>
<dbReference type="PANTHER" id="PTHR12589">
    <property type="entry name" value="PYRUVOYL TETRAHYDROBIOPTERIN SYNTHASE"/>
    <property type="match status" value="1"/>
</dbReference>
<keyword evidence="5 7" id="KW-0479">Metal-binding</keyword>
<comment type="catalytic activity">
    <reaction evidence="4 5">
        <text>7,8-dihydroneopterin 3'-triphosphate + H2O = 6-carboxy-5,6,7,8-tetrahydropterin + triphosphate + acetaldehyde + 2 H(+)</text>
        <dbReference type="Rhea" id="RHEA:27966"/>
        <dbReference type="ChEBI" id="CHEBI:15343"/>
        <dbReference type="ChEBI" id="CHEBI:15377"/>
        <dbReference type="ChEBI" id="CHEBI:15378"/>
        <dbReference type="ChEBI" id="CHEBI:18036"/>
        <dbReference type="ChEBI" id="CHEBI:58462"/>
        <dbReference type="ChEBI" id="CHEBI:61032"/>
        <dbReference type="EC" id="4.1.2.50"/>
    </reaction>
</comment>
<comment type="similarity">
    <text evidence="2 5">Belongs to the PTPS family. QueD subfamily.</text>
</comment>
<dbReference type="UniPathway" id="UPA00391"/>
<dbReference type="STRING" id="289377.HL41_03300"/>
<dbReference type="EC" id="4.-.-.-" evidence="5"/>
<dbReference type="PANTHER" id="PTHR12589:SF8">
    <property type="entry name" value="6-CARBOXY-5,6,7,8-TETRAHYDROPTERIN SYNTHASE"/>
    <property type="match status" value="1"/>
</dbReference>
<proteinExistence type="inferred from homology"/>
<dbReference type="GO" id="GO:0008616">
    <property type="term" value="P:tRNA queuosine(34) biosynthetic process"/>
    <property type="evidence" value="ECO:0007669"/>
    <property type="project" value="UniProtKB-KW"/>
</dbReference>
<comment type="pathway">
    <text evidence="1 5">Purine metabolism; 7-cyano-7-deazaguanine biosynthesis.</text>
</comment>
<dbReference type="SUPFAM" id="SSF55620">
    <property type="entry name" value="Tetrahydrobiopterin biosynthesis enzymes-like"/>
    <property type="match status" value="1"/>
</dbReference>
<evidence type="ECO:0000313" key="8">
    <source>
        <dbReference type="EMBL" id="AIH03886.1"/>
    </source>
</evidence>
<dbReference type="InterPro" id="IPR038418">
    <property type="entry name" value="6-PTP_synth/QueD_sf"/>
</dbReference>
<dbReference type="eggNOG" id="COG0720">
    <property type="taxonomic scope" value="Bacteria"/>
</dbReference>
<dbReference type="GO" id="GO:0070497">
    <property type="term" value="F:6-carboxytetrahydropterin synthase activity"/>
    <property type="evidence" value="ECO:0007669"/>
    <property type="project" value="UniProtKB-EC"/>
</dbReference>
<comment type="cofactor">
    <cofactor evidence="5 7">
        <name>Zn(2+)</name>
        <dbReference type="ChEBI" id="CHEBI:29105"/>
    </cofactor>
    <text evidence="5 7">Binds 1 zinc ion per subunit.</text>
</comment>
<dbReference type="GO" id="GO:0046872">
    <property type="term" value="F:metal ion binding"/>
    <property type="evidence" value="ECO:0007669"/>
    <property type="project" value="UniProtKB-KW"/>
</dbReference>
<evidence type="ECO:0000313" key="9">
    <source>
        <dbReference type="Proteomes" id="UP000028481"/>
    </source>
</evidence>
<feature type="binding site" evidence="7">
    <location>
        <position position="14"/>
    </location>
    <ligand>
        <name>Zn(2+)</name>
        <dbReference type="ChEBI" id="CHEBI:29105"/>
    </ligand>
</feature>
<evidence type="ECO:0000256" key="6">
    <source>
        <dbReference type="PIRSR" id="PIRSR006113-1"/>
    </source>
</evidence>
<keyword evidence="5" id="KW-0671">Queuosine biosynthesis</keyword>
<dbReference type="PIRSF" id="PIRSF006113">
    <property type="entry name" value="PTP_synth"/>
    <property type="match status" value="1"/>
</dbReference>
<feature type="active site" description="Charge relay system" evidence="6">
    <location>
        <position position="67"/>
    </location>
</feature>
<feature type="active site" description="Charge relay system" evidence="6">
    <location>
        <position position="113"/>
    </location>
</feature>
<dbReference type="NCBIfam" id="TIGR03367">
    <property type="entry name" value="queuosine_QueD"/>
    <property type="match status" value="1"/>
</dbReference>
<keyword evidence="9" id="KW-1185">Reference proteome</keyword>
<accession>A0A075WSP4</accession>
<dbReference type="Proteomes" id="UP000028481">
    <property type="component" value="Chromosome"/>
</dbReference>
<feature type="active site" description="Proton acceptor" evidence="6">
    <location>
        <position position="23"/>
    </location>
</feature>
<evidence type="ECO:0000256" key="1">
    <source>
        <dbReference type="ARBA" id="ARBA00005061"/>
    </source>
</evidence>
<organism evidence="8 9">
    <name type="scientific">Thermodesulfobacterium commune DSM 2178</name>
    <dbReference type="NCBI Taxonomy" id="289377"/>
    <lineage>
        <taxon>Bacteria</taxon>
        <taxon>Pseudomonadati</taxon>
        <taxon>Thermodesulfobacteriota</taxon>
        <taxon>Thermodesulfobacteria</taxon>
        <taxon>Thermodesulfobacteriales</taxon>
        <taxon>Thermodesulfobacteriaceae</taxon>
        <taxon>Thermodesulfobacterium</taxon>
    </lineage>
</organism>
<keyword evidence="5 7" id="KW-0862">Zinc</keyword>
<dbReference type="InterPro" id="IPR007115">
    <property type="entry name" value="6-PTP_synth/QueD"/>
</dbReference>
<dbReference type="Pfam" id="PF01242">
    <property type="entry name" value="PTPS"/>
    <property type="match status" value="1"/>
</dbReference>
<sequence>MFRLKVQDSFSSAHFLRNYEGPCEKLHGHNWKVEVVVEGERLNELDMLIDFKELKKALKETLKSLDHRLLNDLPYFLEVNPSSERIAQYIFQDLKKKLSLYTNLKIKEVTVFETEKACATYFEP</sequence>
<name>A0A075WSP4_9BACT</name>
<dbReference type="EMBL" id="CP008796">
    <property type="protein sequence ID" value="AIH03886.1"/>
    <property type="molecule type" value="Genomic_DNA"/>
</dbReference>
<feature type="binding site" evidence="7">
    <location>
        <position position="29"/>
    </location>
    <ligand>
        <name>Zn(2+)</name>
        <dbReference type="ChEBI" id="CHEBI:29105"/>
    </ligand>
</feature>
<gene>
    <name evidence="8" type="ORF">HL41_03300</name>
</gene>
<feature type="binding site" evidence="7">
    <location>
        <position position="27"/>
    </location>
    <ligand>
        <name>Zn(2+)</name>
        <dbReference type="ChEBI" id="CHEBI:29105"/>
    </ligand>
</feature>
<evidence type="ECO:0000256" key="4">
    <source>
        <dbReference type="ARBA" id="ARBA00048807"/>
    </source>
</evidence>
<evidence type="ECO:0000256" key="7">
    <source>
        <dbReference type="PIRSR" id="PIRSR006113-2"/>
    </source>
</evidence>
<evidence type="ECO:0000256" key="2">
    <source>
        <dbReference type="ARBA" id="ARBA00008900"/>
    </source>
</evidence>
<keyword evidence="5" id="KW-0456">Lyase</keyword>